<reference evidence="17 18" key="1">
    <citation type="submission" date="2020-10" db="EMBL/GenBank/DDBJ databases">
        <title>Trueperella pecoris sp. nov. isolated from bovine and porcine specimens.</title>
        <authorList>
            <person name="Schoenecker L."/>
            <person name="Schnydrig P."/>
            <person name="Brodard I."/>
            <person name="Thomann A."/>
            <person name="Hemphill A."/>
            <person name="Rodriguez-Campos S."/>
            <person name="Perreten V."/>
            <person name="Jores J."/>
            <person name="Kittl S."/>
        </authorList>
    </citation>
    <scope>NUCLEOTIDE SEQUENCE [LARGE SCALE GENOMIC DNA]</scope>
    <source>
        <strain evidence="17 18">15A0121</strain>
    </source>
</reference>
<evidence type="ECO:0000256" key="3">
    <source>
        <dbReference type="ARBA" id="ARBA00022457"/>
    </source>
</evidence>
<dbReference type="NCBIfam" id="NF002677">
    <property type="entry name" value="PRK02406.1"/>
    <property type="match status" value="1"/>
</dbReference>
<keyword evidence="12 16" id="KW-0238">DNA-binding</keyword>
<dbReference type="CDD" id="cd03586">
    <property type="entry name" value="PolY_Pol_IV_kappa"/>
    <property type="match status" value="1"/>
</dbReference>
<dbReference type="InterPro" id="IPR043502">
    <property type="entry name" value="DNA/RNA_pol_sf"/>
</dbReference>
<dbReference type="GO" id="GO:0042276">
    <property type="term" value="P:error-prone translesion synthesis"/>
    <property type="evidence" value="ECO:0007669"/>
    <property type="project" value="TreeGrafter"/>
</dbReference>
<dbReference type="PROSITE" id="PS50173">
    <property type="entry name" value="UMUC"/>
    <property type="match status" value="1"/>
</dbReference>
<dbReference type="InterPro" id="IPR036775">
    <property type="entry name" value="DNA_pol_Y-fam_lit_finger_sf"/>
</dbReference>
<evidence type="ECO:0000256" key="13">
    <source>
        <dbReference type="ARBA" id="ARBA00023204"/>
    </source>
</evidence>
<proteinExistence type="inferred from homology"/>
<evidence type="ECO:0000256" key="16">
    <source>
        <dbReference type="HAMAP-Rule" id="MF_01113"/>
    </source>
</evidence>
<dbReference type="Gene3D" id="3.30.70.270">
    <property type="match status" value="1"/>
</dbReference>
<evidence type="ECO:0000256" key="15">
    <source>
        <dbReference type="ARBA" id="ARBA00049244"/>
    </source>
</evidence>
<evidence type="ECO:0000256" key="4">
    <source>
        <dbReference type="ARBA" id="ARBA00022490"/>
    </source>
</evidence>
<dbReference type="Gene3D" id="3.40.1170.60">
    <property type="match status" value="1"/>
</dbReference>
<evidence type="ECO:0000256" key="8">
    <source>
        <dbReference type="ARBA" id="ARBA00022723"/>
    </source>
</evidence>
<dbReference type="Gene3D" id="1.10.150.20">
    <property type="entry name" value="5' to 3' exonuclease, C-terminal subdomain"/>
    <property type="match status" value="1"/>
</dbReference>
<dbReference type="InterPro" id="IPR050116">
    <property type="entry name" value="DNA_polymerase-Y"/>
</dbReference>
<dbReference type="InterPro" id="IPR022880">
    <property type="entry name" value="DNApol_IV"/>
</dbReference>
<keyword evidence="10 16" id="KW-0460">Magnesium</keyword>
<dbReference type="PANTHER" id="PTHR11076:SF33">
    <property type="entry name" value="DNA POLYMERASE KAPPA"/>
    <property type="match status" value="1"/>
</dbReference>
<dbReference type="EC" id="2.7.7.7" evidence="16"/>
<protein>
    <recommendedName>
        <fullName evidence="16">DNA polymerase IV</fullName>
        <shortName evidence="16">Pol IV</shortName>
        <ecNumber evidence="16">2.7.7.7</ecNumber>
    </recommendedName>
</protein>
<evidence type="ECO:0000256" key="5">
    <source>
        <dbReference type="ARBA" id="ARBA00022679"/>
    </source>
</evidence>
<keyword evidence="6 16" id="KW-0548">Nucleotidyltransferase</keyword>
<accession>A0A8A5U793</accession>
<evidence type="ECO:0000256" key="2">
    <source>
        <dbReference type="ARBA" id="ARBA00010945"/>
    </source>
</evidence>
<keyword evidence="11 16" id="KW-0239">DNA-directed DNA polymerase</keyword>
<evidence type="ECO:0000256" key="9">
    <source>
        <dbReference type="ARBA" id="ARBA00022763"/>
    </source>
</evidence>
<comment type="cofactor">
    <cofactor evidence="16">
        <name>Mg(2+)</name>
        <dbReference type="ChEBI" id="CHEBI:18420"/>
    </cofactor>
    <text evidence="16">Binds 2 magnesium ions per subunit.</text>
</comment>
<feature type="active site" evidence="16">
    <location>
        <position position="121"/>
    </location>
</feature>
<comment type="catalytic activity">
    <reaction evidence="15 16">
        <text>DNA(n) + a 2'-deoxyribonucleoside 5'-triphosphate = DNA(n+1) + diphosphate</text>
        <dbReference type="Rhea" id="RHEA:22508"/>
        <dbReference type="Rhea" id="RHEA-COMP:17339"/>
        <dbReference type="Rhea" id="RHEA-COMP:17340"/>
        <dbReference type="ChEBI" id="CHEBI:33019"/>
        <dbReference type="ChEBI" id="CHEBI:61560"/>
        <dbReference type="ChEBI" id="CHEBI:173112"/>
        <dbReference type="EC" id="2.7.7.7"/>
    </reaction>
</comment>
<comment type="similarity">
    <text evidence="2 16">Belongs to the DNA polymerase type-Y family.</text>
</comment>
<accession>A0A7M1QWW5</accession>
<evidence type="ECO:0000256" key="1">
    <source>
        <dbReference type="ARBA" id="ARBA00004496"/>
    </source>
</evidence>
<keyword evidence="5 16" id="KW-0808">Transferase</keyword>
<dbReference type="SUPFAM" id="SSF56672">
    <property type="entry name" value="DNA/RNA polymerases"/>
    <property type="match status" value="1"/>
</dbReference>
<dbReference type="EMBL" id="CP063213">
    <property type="protein sequence ID" value="QOR46353.1"/>
    <property type="molecule type" value="Genomic_DNA"/>
</dbReference>
<dbReference type="PANTHER" id="PTHR11076">
    <property type="entry name" value="DNA REPAIR POLYMERASE UMUC / TRANSFERASE FAMILY MEMBER"/>
    <property type="match status" value="1"/>
</dbReference>
<sequence>MSRAPRSQTAKRDWGSDDSRTNILHVDMDAFFVSVELLTKPELVGKPVAVGGQERGVISAASYEARRFGVNSAMPVVRAKRLCPHLIILPATHGLYGEVSDRIMKILGDVTPLVEPLSVDEAFLDVSGARKIFGPPVDIAEHIRERIRAEENVPASVGIASTKHVAKIASAHAKPDGLLLIPENRTLEFLHGLPVGALWGVGEKTYDKLERKGIRTIGDLAALGEVRLRRLLGEAAGSHLYALAMGVDVRRVTPERQEKSISREQTFFGPIHDPQQAHKVLLHLADDVARRLRSHHVVSRTIGIKVRSAADFSTVSRTVTLGAPTDLAFDVYDAARRLFDALTLPGNRDGLGKPGDGVGSGVLAGGIRLLGVKAENLSDADEGVQLSLGDDGRRGRAEAAMDSIRSKFGRGSLSAGSLLGGFDDPRSL</sequence>
<dbReference type="GO" id="GO:0003684">
    <property type="term" value="F:damaged DNA binding"/>
    <property type="evidence" value="ECO:0007669"/>
    <property type="project" value="InterPro"/>
</dbReference>
<dbReference type="FunFam" id="3.40.1170.60:FF:000001">
    <property type="entry name" value="DNA polymerase IV"/>
    <property type="match status" value="1"/>
</dbReference>
<dbReference type="InterPro" id="IPR017961">
    <property type="entry name" value="DNA_pol_Y-fam_little_finger"/>
</dbReference>
<dbReference type="AlphaFoldDB" id="A0A7M1QWW5"/>
<evidence type="ECO:0000256" key="14">
    <source>
        <dbReference type="ARBA" id="ARBA00025589"/>
    </source>
</evidence>
<feature type="binding site" evidence="16">
    <location>
        <position position="27"/>
    </location>
    <ligand>
        <name>Mg(2+)</name>
        <dbReference type="ChEBI" id="CHEBI:18420"/>
    </ligand>
</feature>
<evidence type="ECO:0000256" key="7">
    <source>
        <dbReference type="ARBA" id="ARBA00022705"/>
    </source>
</evidence>
<dbReference type="GO" id="GO:0006261">
    <property type="term" value="P:DNA-templated DNA replication"/>
    <property type="evidence" value="ECO:0007669"/>
    <property type="project" value="UniProtKB-UniRule"/>
</dbReference>
<comment type="subunit">
    <text evidence="16">Monomer.</text>
</comment>
<evidence type="ECO:0000313" key="18">
    <source>
        <dbReference type="Proteomes" id="UP000595053"/>
    </source>
</evidence>
<feature type="binding site" evidence="16">
    <location>
        <position position="120"/>
    </location>
    <ligand>
        <name>Mg(2+)</name>
        <dbReference type="ChEBI" id="CHEBI:18420"/>
    </ligand>
</feature>
<comment type="function">
    <text evidence="14 16">Poorly processive, error-prone DNA polymerase involved in untargeted mutagenesis. Copies undamaged DNA at stalled replication forks, which arise in vivo from mismatched or misaligned primer ends. These misaligned primers can be extended by PolIV. Exhibits no 3'-5' exonuclease (proofreading) activity. May be involved in translesional synthesis, in conjunction with the beta clamp from PolIII.</text>
</comment>
<dbReference type="InterPro" id="IPR001126">
    <property type="entry name" value="UmuC"/>
</dbReference>
<evidence type="ECO:0000313" key="17">
    <source>
        <dbReference type="EMBL" id="QOR46353.1"/>
    </source>
</evidence>
<dbReference type="GO" id="GO:0009432">
    <property type="term" value="P:SOS response"/>
    <property type="evidence" value="ECO:0007669"/>
    <property type="project" value="TreeGrafter"/>
</dbReference>
<name>A0A7M1QWW5_9ACTO</name>
<dbReference type="InterPro" id="IPR043128">
    <property type="entry name" value="Rev_trsase/Diguanyl_cyclase"/>
</dbReference>
<evidence type="ECO:0000256" key="11">
    <source>
        <dbReference type="ARBA" id="ARBA00022932"/>
    </source>
</evidence>
<dbReference type="RefSeq" id="WP_197551615.1">
    <property type="nucleotide sequence ID" value="NZ_CP063213.1"/>
</dbReference>
<gene>
    <name evidence="16 17" type="primary">dinB</name>
    <name evidence="17" type="ORF">INS88_03890</name>
</gene>
<organism evidence="17 18">
    <name type="scientific">Trueperella pecoris</name>
    <dbReference type="NCBI Taxonomy" id="2733571"/>
    <lineage>
        <taxon>Bacteria</taxon>
        <taxon>Bacillati</taxon>
        <taxon>Actinomycetota</taxon>
        <taxon>Actinomycetes</taxon>
        <taxon>Actinomycetales</taxon>
        <taxon>Actinomycetaceae</taxon>
        <taxon>Trueperella</taxon>
    </lineage>
</organism>
<dbReference type="GO" id="GO:0006281">
    <property type="term" value="P:DNA repair"/>
    <property type="evidence" value="ECO:0007669"/>
    <property type="project" value="UniProtKB-UniRule"/>
</dbReference>
<dbReference type="Proteomes" id="UP000595053">
    <property type="component" value="Chromosome"/>
</dbReference>
<dbReference type="NCBIfam" id="NF003015">
    <property type="entry name" value="PRK03858.1"/>
    <property type="match status" value="1"/>
</dbReference>
<dbReference type="GO" id="GO:0005829">
    <property type="term" value="C:cytosol"/>
    <property type="evidence" value="ECO:0007669"/>
    <property type="project" value="TreeGrafter"/>
</dbReference>
<dbReference type="HAMAP" id="MF_01113">
    <property type="entry name" value="DNApol_IV"/>
    <property type="match status" value="1"/>
</dbReference>
<dbReference type="GO" id="GO:0000287">
    <property type="term" value="F:magnesium ion binding"/>
    <property type="evidence" value="ECO:0007669"/>
    <property type="project" value="UniProtKB-UniRule"/>
</dbReference>
<keyword evidence="9 16" id="KW-0227">DNA damage</keyword>
<feature type="site" description="Substrate discrimination" evidence="16">
    <location>
        <position position="32"/>
    </location>
</feature>
<comment type="subcellular location">
    <subcellularLocation>
        <location evidence="1 16">Cytoplasm</location>
    </subcellularLocation>
</comment>
<dbReference type="InterPro" id="IPR053848">
    <property type="entry name" value="IMS_HHH_1"/>
</dbReference>
<dbReference type="Gene3D" id="3.30.1490.100">
    <property type="entry name" value="DNA polymerase, Y-family, little finger domain"/>
    <property type="match status" value="1"/>
</dbReference>
<keyword evidence="18" id="KW-1185">Reference proteome</keyword>
<evidence type="ECO:0000256" key="12">
    <source>
        <dbReference type="ARBA" id="ARBA00023125"/>
    </source>
</evidence>
<dbReference type="Pfam" id="PF00817">
    <property type="entry name" value="IMS"/>
    <property type="match status" value="1"/>
</dbReference>
<keyword evidence="3 16" id="KW-0515">Mutator protein</keyword>
<evidence type="ECO:0000256" key="6">
    <source>
        <dbReference type="ARBA" id="ARBA00022695"/>
    </source>
</evidence>
<keyword evidence="13 16" id="KW-0234">DNA repair</keyword>
<evidence type="ECO:0000256" key="10">
    <source>
        <dbReference type="ARBA" id="ARBA00022842"/>
    </source>
</evidence>
<dbReference type="Pfam" id="PF21999">
    <property type="entry name" value="IMS_HHH_1"/>
    <property type="match status" value="1"/>
</dbReference>
<keyword evidence="4 16" id="KW-0963">Cytoplasm</keyword>
<keyword evidence="8 16" id="KW-0479">Metal-binding</keyword>
<dbReference type="Pfam" id="PF11799">
    <property type="entry name" value="IMS_C"/>
    <property type="match status" value="1"/>
</dbReference>
<dbReference type="SUPFAM" id="SSF100879">
    <property type="entry name" value="Lesion bypass DNA polymerase (Y-family), little finger domain"/>
    <property type="match status" value="1"/>
</dbReference>
<dbReference type="GO" id="GO:0003887">
    <property type="term" value="F:DNA-directed DNA polymerase activity"/>
    <property type="evidence" value="ECO:0007669"/>
    <property type="project" value="UniProtKB-UniRule"/>
</dbReference>
<keyword evidence="7 16" id="KW-0235">DNA replication</keyword>